<accession>A0A8D4VNJ4</accession>
<reference evidence="2" key="1">
    <citation type="submission" date="2019-06" db="EMBL/GenBank/DDBJ databases">
        <title>Complete genome sequence of Methylogaea oryzae strain JCM16910.</title>
        <authorList>
            <person name="Asakawa S."/>
        </authorList>
    </citation>
    <scope>NUCLEOTIDE SEQUENCE</scope>
    <source>
        <strain evidence="2">E10</strain>
    </source>
</reference>
<gene>
    <name evidence="2" type="ORF">MoryE10_09430</name>
</gene>
<dbReference type="InterPro" id="IPR006528">
    <property type="entry name" value="Phage_head_morphogenesis_dom"/>
</dbReference>
<evidence type="ECO:0000259" key="1">
    <source>
        <dbReference type="Pfam" id="PF04233"/>
    </source>
</evidence>
<dbReference type="Proteomes" id="UP000824988">
    <property type="component" value="Chromosome"/>
</dbReference>
<evidence type="ECO:0000313" key="3">
    <source>
        <dbReference type="Proteomes" id="UP000824988"/>
    </source>
</evidence>
<evidence type="ECO:0000313" key="2">
    <source>
        <dbReference type="EMBL" id="BBL70337.1"/>
    </source>
</evidence>
<sequence>MPLKLGQDGAGFNARGDGPFNLPFQEQIAFFQQKLDLPTRHYDDILQAQHDRSFVVAGAMKADLLADLRGAVDRAISEGKSIQWFREQFDGIVEKHGWAYKGERDWRTRVIYKTNMSASYAAGRWAQLNDPDLLKSRPYWKYVHNDTVTHPRPLHVAWSGLTLRHDDPWWLAHFPPCGWGCRCRVTAVAESTPGRDTAPDDGTWEKVDRWGEVHSIPRGVDYGWDYAPGQSIAHLLRAVIDKQDAAPWQLARANTQALVNSEVFTHWHNRIVQAALAEADKYTGRSAKQEAARAVAAKGERFPVAVLDDDAKALLGATTATVTLSDYDLAKQAVSRQGQDFTAAEYAKAQTTIEEAQRILRDQDEYTLFIHRGSKVYVAILQRTKSGKAVFLKSFRRSNESDAASQLRKVTRAGGEILKDEW</sequence>
<dbReference type="EMBL" id="AP019782">
    <property type="protein sequence ID" value="BBL70337.1"/>
    <property type="molecule type" value="Genomic_DNA"/>
</dbReference>
<feature type="domain" description="Phage head morphogenesis" evidence="1">
    <location>
        <begin position="68"/>
        <end position="185"/>
    </location>
</feature>
<keyword evidence="3" id="KW-1185">Reference proteome</keyword>
<dbReference type="AlphaFoldDB" id="A0A8D4VNJ4"/>
<name>A0A8D4VNJ4_9GAMM</name>
<proteinExistence type="predicted"/>
<protein>
    <recommendedName>
        <fullName evidence="1">Phage head morphogenesis domain-containing protein</fullName>
    </recommendedName>
</protein>
<organism evidence="2 3">
    <name type="scientific">Methylogaea oryzae</name>
    <dbReference type="NCBI Taxonomy" id="1295382"/>
    <lineage>
        <taxon>Bacteria</taxon>
        <taxon>Pseudomonadati</taxon>
        <taxon>Pseudomonadota</taxon>
        <taxon>Gammaproteobacteria</taxon>
        <taxon>Methylococcales</taxon>
        <taxon>Methylococcaceae</taxon>
        <taxon>Methylogaea</taxon>
    </lineage>
</organism>
<dbReference type="Pfam" id="PF04233">
    <property type="entry name" value="Phage_Mu_F"/>
    <property type="match status" value="1"/>
</dbReference>
<dbReference type="KEGG" id="moz:MoryE10_09430"/>
<dbReference type="RefSeq" id="WP_054774666.1">
    <property type="nucleotide sequence ID" value="NZ_AP019782.1"/>
</dbReference>